<dbReference type="EMBL" id="CM002923">
    <property type="protein sequence ID" value="KGN60629.1"/>
    <property type="molecule type" value="Genomic_DNA"/>
</dbReference>
<organism evidence="1 2">
    <name type="scientific">Cucumis sativus</name>
    <name type="common">Cucumber</name>
    <dbReference type="NCBI Taxonomy" id="3659"/>
    <lineage>
        <taxon>Eukaryota</taxon>
        <taxon>Viridiplantae</taxon>
        <taxon>Streptophyta</taxon>
        <taxon>Embryophyta</taxon>
        <taxon>Tracheophyta</taxon>
        <taxon>Spermatophyta</taxon>
        <taxon>Magnoliopsida</taxon>
        <taxon>eudicotyledons</taxon>
        <taxon>Gunneridae</taxon>
        <taxon>Pentapetalae</taxon>
        <taxon>rosids</taxon>
        <taxon>fabids</taxon>
        <taxon>Cucurbitales</taxon>
        <taxon>Cucurbitaceae</taxon>
        <taxon>Benincaseae</taxon>
        <taxon>Cucumis</taxon>
    </lineage>
</organism>
<dbReference type="AlphaFoldDB" id="A0A0A0LHY5"/>
<accession>A0A0A0LHY5</accession>
<name>A0A0A0LHY5_CUCSA</name>
<reference evidence="1 2" key="2">
    <citation type="journal article" date="2009" name="PLoS ONE">
        <title>An integrated genetic and cytogenetic map of the cucumber genome.</title>
        <authorList>
            <person name="Ren Y."/>
            <person name="Zhang Z."/>
            <person name="Liu J."/>
            <person name="Staub J.E."/>
            <person name="Han Y."/>
            <person name="Cheng Z."/>
            <person name="Li X."/>
            <person name="Lu J."/>
            <person name="Miao H."/>
            <person name="Kang H."/>
            <person name="Xie B."/>
            <person name="Gu X."/>
            <person name="Wang X."/>
            <person name="Du Y."/>
            <person name="Jin W."/>
            <person name="Huang S."/>
        </authorList>
    </citation>
    <scope>NUCLEOTIDE SEQUENCE [LARGE SCALE GENOMIC DNA]</scope>
    <source>
        <strain evidence="2">cv. 9930</strain>
    </source>
</reference>
<sequence>MGIEMNETALKGNLPKSNLSISLSHFILYVIQLSKFLTKTPDSLPASFLPSGEIFFRNFPEKERLTFNLFSTNILNFFNLLSLISVTGSVAGKRSKL</sequence>
<reference evidence="1 2" key="3">
    <citation type="journal article" date="2010" name="BMC Genomics">
        <title>Transcriptome sequencing and comparative analysis of cucumber flowers with different sex types.</title>
        <authorList>
            <person name="Guo S."/>
            <person name="Zheng Y."/>
            <person name="Joung J.G."/>
            <person name="Liu S."/>
            <person name="Zhang Z."/>
            <person name="Crasta O.R."/>
            <person name="Sobral B.W."/>
            <person name="Xu Y."/>
            <person name="Huang S."/>
            <person name="Fei Z."/>
        </authorList>
    </citation>
    <scope>NUCLEOTIDE SEQUENCE [LARGE SCALE GENOMIC DNA]</scope>
    <source>
        <strain evidence="2">cv. 9930</strain>
    </source>
</reference>
<reference evidence="1 2" key="4">
    <citation type="journal article" date="2011" name="BMC Genomics">
        <title>RNA-Seq improves annotation of protein-coding genes in the cucumber genome.</title>
        <authorList>
            <person name="Li Z."/>
            <person name="Zhang Z."/>
            <person name="Yan P."/>
            <person name="Huang S."/>
            <person name="Fei Z."/>
            <person name="Lin K."/>
        </authorList>
    </citation>
    <scope>NUCLEOTIDE SEQUENCE [LARGE SCALE GENOMIC DNA]</scope>
    <source>
        <strain evidence="2">cv. 9930</strain>
    </source>
</reference>
<dbReference type="Gramene" id="KGN60629">
    <property type="protein sequence ID" value="KGN60629"/>
    <property type="gene ID" value="Csa_2G005020"/>
</dbReference>
<dbReference type="Proteomes" id="UP000029981">
    <property type="component" value="Chromosome 2"/>
</dbReference>
<evidence type="ECO:0000313" key="1">
    <source>
        <dbReference type="EMBL" id="KGN60629.1"/>
    </source>
</evidence>
<gene>
    <name evidence="1" type="ORF">Csa_2G005020</name>
</gene>
<evidence type="ECO:0000313" key="2">
    <source>
        <dbReference type="Proteomes" id="UP000029981"/>
    </source>
</evidence>
<proteinExistence type="predicted"/>
<keyword evidence="2" id="KW-1185">Reference proteome</keyword>
<protein>
    <submittedName>
        <fullName evidence="1">Uncharacterized protein</fullName>
    </submittedName>
</protein>
<reference evidence="1 2" key="1">
    <citation type="journal article" date="2009" name="Nat. Genet.">
        <title>The genome of the cucumber, Cucumis sativus L.</title>
        <authorList>
            <person name="Huang S."/>
            <person name="Li R."/>
            <person name="Zhang Z."/>
            <person name="Li L."/>
            <person name="Gu X."/>
            <person name="Fan W."/>
            <person name="Lucas W.J."/>
            <person name="Wang X."/>
            <person name="Xie B."/>
            <person name="Ni P."/>
            <person name="Ren Y."/>
            <person name="Zhu H."/>
            <person name="Li J."/>
            <person name="Lin K."/>
            <person name="Jin W."/>
            <person name="Fei Z."/>
            <person name="Li G."/>
            <person name="Staub J."/>
            <person name="Kilian A."/>
            <person name="van der Vossen E.A."/>
            <person name="Wu Y."/>
            <person name="Guo J."/>
            <person name="He J."/>
            <person name="Jia Z."/>
            <person name="Ren Y."/>
            <person name="Tian G."/>
            <person name="Lu Y."/>
            <person name="Ruan J."/>
            <person name="Qian W."/>
            <person name="Wang M."/>
            <person name="Huang Q."/>
            <person name="Li B."/>
            <person name="Xuan Z."/>
            <person name="Cao J."/>
            <person name="Asan"/>
            <person name="Wu Z."/>
            <person name="Zhang J."/>
            <person name="Cai Q."/>
            <person name="Bai Y."/>
            <person name="Zhao B."/>
            <person name="Han Y."/>
            <person name="Li Y."/>
            <person name="Li X."/>
            <person name="Wang S."/>
            <person name="Shi Q."/>
            <person name="Liu S."/>
            <person name="Cho W.K."/>
            <person name="Kim J.Y."/>
            <person name="Xu Y."/>
            <person name="Heller-Uszynska K."/>
            <person name="Miao H."/>
            <person name="Cheng Z."/>
            <person name="Zhang S."/>
            <person name="Wu J."/>
            <person name="Yang Y."/>
            <person name="Kang H."/>
            <person name="Li M."/>
            <person name="Liang H."/>
            <person name="Ren X."/>
            <person name="Shi Z."/>
            <person name="Wen M."/>
            <person name="Jian M."/>
            <person name="Yang H."/>
            <person name="Zhang G."/>
            <person name="Yang Z."/>
            <person name="Chen R."/>
            <person name="Liu S."/>
            <person name="Li J."/>
            <person name="Ma L."/>
            <person name="Liu H."/>
            <person name="Zhou Y."/>
            <person name="Zhao J."/>
            <person name="Fang X."/>
            <person name="Li G."/>
            <person name="Fang L."/>
            <person name="Li Y."/>
            <person name="Liu D."/>
            <person name="Zheng H."/>
            <person name="Zhang Y."/>
            <person name="Qin N."/>
            <person name="Li Z."/>
            <person name="Yang G."/>
            <person name="Yang S."/>
            <person name="Bolund L."/>
            <person name="Kristiansen K."/>
            <person name="Zheng H."/>
            <person name="Li S."/>
            <person name="Zhang X."/>
            <person name="Yang H."/>
            <person name="Wang J."/>
            <person name="Sun R."/>
            <person name="Zhang B."/>
            <person name="Jiang S."/>
            <person name="Wang J."/>
            <person name="Du Y."/>
            <person name="Li S."/>
        </authorList>
    </citation>
    <scope>NUCLEOTIDE SEQUENCE [LARGE SCALE GENOMIC DNA]</scope>
    <source>
        <strain evidence="2">cv. 9930</strain>
    </source>
</reference>